<dbReference type="AlphaFoldDB" id="A0A674GCC4"/>
<dbReference type="InterPro" id="IPR057573">
    <property type="entry name" value="NOL9_N"/>
</dbReference>
<evidence type="ECO:0000259" key="13">
    <source>
        <dbReference type="Pfam" id="PF25467"/>
    </source>
</evidence>
<feature type="compositionally biased region" description="Basic and acidic residues" evidence="10">
    <location>
        <begin position="496"/>
        <end position="530"/>
    </location>
</feature>
<evidence type="ECO:0000256" key="10">
    <source>
        <dbReference type="SAM" id="MobiDB-lite"/>
    </source>
</evidence>
<accession>A0A674GCC4</accession>
<feature type="compositionally biased region" description="Low complexity" evidence="10">
    <location>
        <begin position="164"/>
        <end position="175"/>
    </location>
</feature>
<dbReference type="InterPro" id="IPR057570">
    <property type="entry name" value="NOL9_C"/>
</dbReference>
<keyword evidence="15" id="KW-1185">Reference proteome</keyword>
<feature type="domain" description="Clp1 P-loop" evidence="11">
    <location>
        <begin position="687"/>
        <end position="816"/>
    </location>
</feature>
<keyword evidence="5" id="KW-0547">Nucleotide-binding</keyword>
<feature type="compositionally biased region" description="Basic and acidic residues" evidence="10">
    <location>
        <begin position="452"/>
        <end position="464"/>
    </location>
</feature>
<dbReference type="InterPro" id="IPR032319">
    <property type="entry name" value="CLP1_P"/>
</dbReference>
<dbReference type="Pfam" id="PF25467">
    <property type="entry name" value="NOL9_C"/>
    <property type="match status" value="1"/>
</dbReference>
<feature type="region of interest" description="Disordered" evidence="10">
    <location>
        <begin position="157"/>
        <end position="180"/>
    </location>
</feature>
<keyword evidence="7" id="KW-0067">ATP-binding</keyword>
<evidence type="ECO:0000259" key="11">
    <source>
        <dbReference type="Pfam" id="PF16575"/>
    </source>
</evidence>
<protein>
    <recommendedName>
        <fullName evidence="9">Polynucleotide 5'-hydroxyl-kinase NOL9</fullName>
    </recommendedName>
</protein>
<evidence type="ECO:0000256" key="8">
    <source>
        <dbReference type="ARBA" id="ARBA00023242"/>
    </source>
</evidence>
<evidence type="ECO:0000259" key="12">
    <source>
        <dbReference type="Pfam" id="PF24419"/>
    </source>
</evidence>
<feature type="region of interest" description="Disordered" evidence="10">
    <location>
        <begin position="123"/>
        <end position="142"/>
    </location>
</feature>
<evidence type="ECO:0000256" key="1">
    <source>
        <dbReference type="ARBA" id="ARBA00004604"/>
    </source>
</evidence>
<reference evidence="14" key="2">
    <citation type="submission" date="2025-08" db="UniProtKB">
        <authorList>
            <consortium name="Ensembl"/>
        </authorList>
    </citation>
    <scope>IDENTIFICATION</scope>
</reference>
<evidence type="ECO:0000256" key="7">
    <source>
        <dbReference type="ARBA" id="ARBA00022840"/>
    </source>
</evidence>
<dbReference type="Proteomes" id="UP000007754">
    <property type="component" value="Chromosome 21"/>
</dbReference>
<dbReference type="GO" id="GO:0051731">
    <property type="term" value="F:polynucleotide 5'-hydroxyl-kinase activity"/>
    <property type="evidence" value="ECO:0007669"/>
    <property type="project" value="InterPro"/>
</dbReference>
<name>A0A674GCC4_TAEGU</name>
<dbReference type="GO" id="GO:0005524">
    <property type="term" value="F:ATP binding"/>
    <property type="evidence" value="ECO:0007669"/>
    <property type="project" value="UniProtKB-KW"/>
</dbReference>
<evidence type="ECO:0000256" key="9">
    <source>
        <dbReference type="ARBA" id="ARBA00071212"/>
    </source>
</evidence>
<feature type="domain" description="NOL9 N-terminal" evidence="12">
    <location>
        <begin position="586"/>
        <end position="645"/>
    </location>
</feature>
<dbReference type="Gene3D" id="3.40.50.300">
    <property type="entry name" value="P-loop containing nucleotide triphosphate hydrolases"/>
    <property type="match status" value="1"/>
</dbReference>
<dbReference type="InParanoid" id="A0A674GCC4"/>
<reference evidence="14" key="3">
    <citation type="submission" date="2025-09" db="UniProtKB">
        <authorList>
            <consortium name="Ensembl"/>
        </authorList>
    </citation>
    <scope>IDENTIFICATION</scope>
</reference>
<keyword evidence="6" id="KW-0418">Kinase</keyword>
<dbReference type="Pfam" id="PF24419">
    <property type="entry name" value="Cupin_NOL9"/>
    <property type="match status" value="1"/>
</dbReference>
<sequence>MWGTRPAPLYLFCSPALFPERGDSFCSAAPFPQEGAQRRRPPARRHPPPPPPGLRGSPAREQRRHRAAPAGPGPRRPPPAPLTHRLPAGLRGRRGLRAGGGGGAAGPRAEGAAQRHGVGHAELLGGRQQAGAVVRRERQAPRVEEIEQQLEGVGEAVGQRHGPAGAAGAEEAGAAGEHRPVSAELAAAHAERRVAELPGRALPVQLPQHPHAVRRRRRHGRAPEPAGIRHRRTWRQRAPAVTPAAAGAGRGRGPVPAAAEARCGSGGGQAARVLLDGHLEVFGRVLVRPQQDDEGSRREVPAQQCCERAQRAEHPPRRRGPAEQQVLRAEHGGRAAQVEQQAHGQALGLVVGGGQVRARVAEREAAGAEQHRVGDGGVGRGALGALQHHPLVPCAVLPARHRGTGGLGDHAQRHLYRRVGGHEQHRPLAPHPGLVERRVARVQLEDAEDLEGAGRHAREEHGEADGEEGDPQQARRLRGLPEVAEEAAAGAGQGAQHEETRLPARGLDHRCGGIEREQDSQRCYEQHEKNSQGQQHPGEGLGPRQELHGAVEADLAPRWGPLIQATGLAVKRLCGGHGHLTHLGPAARVKVMARFSPDCAVVLLEHLDTPVTRFLLSHPPLSRLFEPQKKEESNFRPEDAVLASVGIVKCSPDSGLLVSESMCRALEELIQACCAEDEGIPVVLVCGPKNTGKSTFNRYLINLLLNRLPVVEYMECDIGQTEFTPPGCVSLSSVTEPVLGPPFTHQQMPSKMVYYGQTSCEHDTERYLDVVKYVFSYYKKEVPLVINTMGWVKGEGLLLLIDIIRLLSPSHIVQMDMCDWKAMPPLTPEHIHFSAGLHTKGKQQSKCKQLGVGSMESWQYPEGEDVSAPQHKLLYVHPEFPRAGQAGEARVHSGILRDMSILGYLGQLQSPDIGAVLPLHSLVPYQVPFNAVALRVIHTDVAPSNIMYAVNASWVGLCCIPEEVRCQTEGPVLLTQTPVCDCLGFGIVRGVDMEKKLYHILTPVPPANLRLVNCLLLGNIAIPNCVLVGQQGIEGEIPYVTSDYNYSIMGSGKLRKKKQHLKRRQFSFECDYA</sequence>
<feature type="region of interest" description="Disordered" evidence="10">
    <location>
        <begin position="27"/>
        <end position="117"/>
    </location>
</feature>
<evidence type="ECO:0000313" key="14">
    <source>
        <dbReference type="Ensembl" id="ENSTGUP00000020341.1"/>
    </source>
</evidence>
<evidence type="ECO:0000256" key="2">
    <source>
        <dbReference type="ARBA" id="ARBA00011003"/>
    </source>
</evidence>
<dbReference type="PANTHER" id="PTHR12755">
    <property type="entry name" value="CLEAVAGE/POLYADENYLATION FACTOR IA SUBUNIT CLP1P"/>
    <property type="match status" value="1"/>
</dbReference>
<dbReference type="Pfam" id="PF16575">
    <property type="entry name" value="CLP1_P"/>
    <property type="match status" value="1"/>
</dbReference>
<feature type="region of interest" description="Disordered" evidence="10">
    <location>
        <begin position="233"/>
        <end position="261"/>
    </location>
</feature>
<evidence type="ECO:0000256" key="3">
    <source>
        <dbReference type="ARBA" id="ARBA00022552"/>
    </source>
</evidence>
<evidence type="ECO:0000313" key="15">
    <source>
        <dbReference type="Proteomes" id="UP000007754"/>
    </source>
</evidence>
<keyword evidence="4" id="KW-0808">Transferase</keyword>
<comment type="subcellular location">
    <subcellularLocation>
        <location evidence="1">Nucleus</location>
        <location evidence="1">Nucleolus</location>
    </subcellularLocation>
</comment>
<feature type="compositionally biased region" description="Basic residues" evidence="10">
    <location>
        <begin position="38"/>
        <end position="47"/>
    </location>
</feature>
<evidence type="ECO:0000256" key="6">
    <source>
        <dbReference type="ARBA" id="ARBA00022777"/>
    </source>
</evidence>
<dbReference type="PANTHER" id="PTHR12755:SF3">
    <property type="entry name" value="POLYNUCLEOTIDE 5'-HYDROXYL-KINASE NOL9"/>
    <property type="match status" value="1"/>
</dbReference>
<dbReference type="GO" id="GO:0005730">
    <property type="term" value="C:nucleolus"/>
    <property type="evidence" value="ECO:0007669"/>
    <property type="project" value="UniProtKB-SubCell"/>
</dbReference>
<feature type="compositionally biased region" description="Low complexity" evidence="10">
    <location>
        <begin position="237"/>
        <end position="261"/>
    </location>
</feature>
<feature type="domain" description="NOL9 C-terminal" evidence="13">
    <location>
        <begin position="922"/>
        <end position="1023"/>
    </location>
</feature>
<comment type="similarity">
    <text evidence="2">Belongs to the Clp1 family. NOL9/GRC3 subfamily.</text>
</comment>
<dbReference type="GeneTree" id="ENSGT00940000153668"/>
<dbReference type="InterPro" id="IPR027417">
    <property type="entry name" value="P-loop_NTPase"/>
</dbReference>
<evidence type="ECO:0000256" key="5">
    <source>
        <dbReference type="ARBA" id="ARBA00022741"/>
    </source>
</evidence>
<dbReference type="GO" id="GO:0000448">
    <property type="term" value="P:cleavage in ITS2 between 5.8S rRNA and LSU-rRNA of tricistronic rRNA transcript (SSU-rRNA, 5.8S rRNA, LSU-rRNA)"/>
    <property type="evidence" value="ECO:0007669"/>
    <property type="project" value="TreeGrafter"/>
</dbReference>
<proteinExistence type="inferred from homology"/>
<evidence type="ECO:0000256" key="4">
    <source>
        <dbReference type="ARBA" id="ARBA00022679"/>
    </source>
</evidence>
<dbReference type="InterPro" id="IPR045116">
    <property type="entry name" value="Clp1/Grc3"/>
</dbReference>
<reference evidence="14 15" key="1">
    <citation type="journal article" date="2010" name="Nature">
        <title>The genome of a songbird.</title>
        <authorList>
            <person name="Warren W.C."/>
            <person name="Clayton D.F."/>
            <person name="Ellegren H."/>
            <person name="Arnold A.P."/>
            <person name="Hillier L.W."/>
            <person name="Kunstner A."/>
            <person name="Searle S."/>
            <person name="White S."/>
            <person name="Vilella A.J."/>
            <person name="Fairley S."/>
            <person name="Heger A."/>
            <person name="Kong L."/>
            <person name="Ponting C.P."/>
            <person name="Jarvis E.D."/>
            <person name="Mello C.V."/>
            <person name="Minx P."/>
            <person name="Lovell P."/>
            <person name="Velho T.A."/>
            <person name="Ferris M."/>
            <person name="Balakrishnan C.N."/>
            <person name="Sinha S."/>
            <person name="Blatti C."/>
            <person name="London S.E."/>
            <person name="Li Y."/>
            <person name="Lin Y.C."/>
            <person name="George J."/>
            <person name="Sweedler J."/>
            <person name="Southey B."/>
            <person name="Gunaratne P."/>
            <person name="Watson M."/>
            <person name="Nam K."/>
            <person name="Backstrom N."/>
            <person name="Smeds L."/>
            <person name="Nabholz B."/>
            <person name="Itoh Y."/>
            <person name="Whitney O."/>
            <person name="Pfenning A.R."/>
            <person name="Howard J."/>
            <person name="Volker M."/>
            <person name="Skinner B.M."/>
            <person name="Griffin D.K."/>
            <person name="Ye L."/>
            <person name="McLaren W.M."/>
            <person name="Flicek P."/>
            <person name="Quesada V."/>
            <person name="Velasco G."/>
            <person name="Lopez-Otin C."/>
            <person name="Puente X.S."/>
            <person name="Olender T."/>
            <person name="Lancet D."/>
            <person name="Smit A.F."/>
            <person name="Hubley R."/>
            <person name="Konkel M.K."/>
            <person name="Walker J.A."/>
            <person name="Batzer M.A."/>
            <person name="Gu W."/>
            <person name="Pollock D.D."/>
            <person name="Chen L."/>
            <person name="Cheng Z."/>
            <person name="Eichler E.E."/>
            <person name="Stapley J."/>
            <person name="Slate J."/>
            <person name="Ekblom R."/>
            <person name="Birkhead T."/>
            <person name="Burke T."/>
            <person name="Burt D."/>
            <person name="Scharff C."/>
            <person name="Adam I."/>
            <person name="Richard H."/>
            <person name="Sultan M."/>
            <person name="Soldatov A."/>
            <person name="Lehrach H."/>
            <person name="Edwards S.V."/>
            <person name="Yang S.P."/>
            <person name="Li X."/>
            <person name="Graves T."/>
            <person name="Fulton L."/>
            <person name="Nelson J."/>
            <person name="Chinwalla A."/>
            <person name="Hou S."/>
            <person name="Mardis E.R."/>
            <person name="Wilson R.K."/>
        </authorList>
    </citation>
    <scope>NUCLEOTIDE SEQUENCE [LARGE SCALE GENOMIC DNA]</scope>
</reference>
<feature type="compositionally biased region" description="Pro residues" evidence="10">
    <location>
        <begin position="71"/>
        <end position="81"/>
    </location>
</feature>
<dbReference type="Ensembl" id="ENSTGUT00000042963.1">
    <property type="protein sequence ID" value="ENSTGUP00000020341.1"/>
    <property type="gene ID" value="ENSTGUG00000016769.2"/>
</dbReference>
<keyword evidence="8" id="KW-0539">Nucleus</keyword>
<keyword evidence="3" id="KW-0698">rRNA processing</keyword>
<organism evidence="14 15">
    <name type="scientific">Taeniopygia guttata</name>
    <name type="common">Zebra finch</name>
    <name type="synonym">Poephila guttata</name>
    <dbReference type="NCBI Taxonomy" id="59729"/>
    <lineage>
        <taxon>Eukaryota</taxon>
        <taxon>Metazoa</taxon>
        <taxon>Chordata</taxon>
        <taxon>Craniata</taxon>
        <taxon>Vertebrata</taxon>
        <taxon>Euteleostomi</taxon>
        <taxon>Archelosauria</taxon>
        <taxon>Archosauria</taxon>
        <taxon>Dinosauria</taxon>
        <taxon>Saurischia</taxon>
        <taxon>Theropoda</taxon>
        <taxon>Coelurosauria</taxon>
        <taxon>Aves</taxon>
        <taxon>Neognathae</taxon>
        <taxon>Neoaves</taxon>
        <taxon>Telluraves</taxon>
        <taxon>Australaves</taxon>
        <taxon>Passeriformes</taxon>
        <taxon>Passeroidea</taxon>
        <taxon>Estrildidae</taxon>
        <taxon>Estrildinae</taxon>
        <taxon>Taeniopygia</taxon>
    </lineage>
</organism>
<feature type="region of interest" description="Disordered" evidence="10">
    <location>
        <begin position="448"/>
        <end position="544"/>
    </location>
</feature>
<gene>
    <name evidence="14" type="primary">NOL9</name>
</gene>